<proteinExistence type="predicted"/>
<protein>
    <submittedName>
        <fullName evidence="1">Uncharacterized protein</fullName>
    </submittedName>
</protein>
<keyword evidence="2" id="KW-1185">Reference proteome</keyword>
<dbReference type="Proteomes" id="UP001519460">
    <property type="component" value="Unassembled WGS sequence"/>
</dbReference>
<comment type="caution">
    <text evidence="1">The sequence shown here is derived from an EMBL/GenBank/DDBJ whole genome shotgun (WGS) entry which is preliminary data.</text>
</comment>
<name>A0ABD0KFJ6_9CAEN</name>
<evidence type="ECO:0000313" key="2">
    <source>
        <dbReference type="Proteomes" id="UP001519460"/>
    </source>
</evidence>
<organism evidence="1 2">
    <name type="scientific">Batillaria attramentaria</name>
    <dbReference type="NCBI Taxonomy" id="370345"/>
    <lineage>
        <taxon>Eukaryota</taxon>
        <taxon>Metazoa</taxon>
        <taxon>Spiralia</taxon>
        <taxon>Lophotrochozoa</taxon>
        <taxon>Mollusca</taxon>
        <taxon>Gastropoda</taxon>
        <taxon>Caenogastropoda</taxon>
        <taxon>Sorbeoconcha</taxon>
        <taxon>Cerithioidea</taxon>
        <taxon>Batillariidae</taxon>
        <taxon>Batillaria</taxon>
    </lineage>
</organism>
<dbReference type="EMBL" id="JACVVK020000186">
    <property type="protein sequence ID" value="KAK7485951.1"/>
    <property type="molecule type" value="Genomic_DNA"/>
</dbReference>
<gene>
    <name evidence="1" type="ORF">BaRGS_00022817</name>
</gene>
<dbReference type="AlphaFoldDB" id="A0ABD0KFJ6"/>
<sequence length="152" mass="16609">METNTETKSPLSESEILAVTEPGQSRPVSQCGLSRTPASTAGHGLREQNLYHFVTRKWTAANSRCLRAGTPRGVSRREENRTAQTQHTITRARARSIGLVERETTLAAVEPPSLCLPGFAPGKCRYDSALSLIVCITGEKCISSEIRLGERQ</sequence>
<reference evidence="1 2" key="1">
    <citation type="journal article" date="2023" name="Sci. Data">
        <title>Genome assembly of the Korean intertidal mud-creeper Batillaria attramentaria.</title>
        <authorList>
            <person name="Patra A.K."/>
            <person name="Ho P.T."/>
            <person name="Jun S."/>
            <person name="Lee S.J."/>
            <person name="Kim Y."/>
            <person name="Won Y.J."/>
        </authorList>
    </citation>
    <scope>NUCLEOTIDE SEQUENCE [LARGE SCALE GENOMIC DNA]</scope>
    <source>
        <strain evidence="1">Wonlab-2016</strain>
    </source>
</reference>
<evidence type="ECO:0000313" key="1">
    <source>
        <dbReference type="EMBL" id="KAK7485951.1"/>
    </source>
</evidence>
<accession>A0ABD0KFJ6</accession>